<evidence type="ECO:0000259" key="2">
    <source>
        <dbReference type="Pfam" id="PF03372"/>
    </source>
</evidence>
<protein>
    <submittedName>
        <fullName evidence="3">Endonuclease/exonuclease/phosphatase family protein</fullName>
    </submittedName>
</protein>
<proteinExistence type="predicted"/>
<name>A0A9D9I4B0_9BACT</name>
<keyword evidence="3" id="KW-0255">Endonuclease</keyword>
<dbReference type="InterPro" id="IPR051916">
    <property type="entry name" value="GPI-anchor_lipid_remodeler"/>
</dbReference>
<organism evidence="3 4">
    <name type="scientific">Candidatus Merdivivens pullistercoris</name>
    <dbReference type="NCBI Taxonomy" id="2840873"/>
    <lineage>
        <taxon>Bacteria</taxon>
        <taxon>Pseudomonadati</taxon>
        <taxon>Bacteroidota</taxon>
        <taxon>Bacteroidia</taxon>
        <taxon>Bacteroidales</taxon>
        <taxon>Muribaculaceae</taxon>
        <taxon>Muribaculaceae incertae sedis</taxon>
        <taxon>Candidatus Merdivivens</taxon>
    </lineage>
</organism>
<gene>
    <name evidence="3" type="ORF">IAB93_07010</name>
</gene>
<feature type="transmembrane region" description="Helical" evidence="1">
    <location>
        <begin position="39"/>
        <end position="63"/>
    </location>
</feature>
<dbReference type="PANTHER" id="PTHR14859:SF15">
    <property type="entry name" value="ENDONUCLEASE_EXONUCLEASE_PHOSPHATASE DOMAIN-CONTAINING PROTEIN"/>
    <property type="match status" value="1"/>
</dbReference>
<accession>A0A9D9I4B0</accession>
<feature type="transmembrane region" description="Helical" evidence="1">
    <location>
        <begin position="12"/>
        <end position="33"/>
    </location>
</feature>
<dbReference type="AlphaFoldDB" id="A0A9D9I4B0"/>
<feature type="domain" description="Endonuclease/exonuclease/phosphatase" evidence="2">
    <location>
        <begin position="110"/>
        <end position="352"/>
    </location>
</feature>
<keyword evidence="1" id="KW-0812">Transmembrane</keyword>
<reference evidence="3" key="1">
    <citation type="submission" date="2020-10" db="EMBL/GenBank/DDBJ databases">
        <authorList>
            <person name="Gilroy R."/>
        </authorList>
    </citation>
    <scope>NUCLEOTIDE SEQUENCE</scope>
    <source>
        <strain evidence="3">10037</strain>
    </source>
</reference>
<keyword evidence="1" id="KW-0472">Membrane</keyword>
<dbReference type="GO" id="GO:0004519">
    <property type="term" value="F:endonuclease activity"/>
    <property type="evidence" value="ECO:0007669"/>
    <property type="project" value="UniProtKB-KW"/>
</dbReference>
<dbReference type="GO" id="GO:0016020">
    <property type="term" value="C:membrane"/>
    <property type="evidence" value="ECO:0007669"/>
    <property type="project" value="GOC"/>
</dbReference>
<feature type="transmembrane region" description="Helical" evidence="1">
    <location>
        <begin position="70"/>
        <end position="86"/>
    </location>
</feature>
<evidence type="ECO:0000313" key="3">
    <source>
        <dbReference type="EMBL" id="MBO8465726.1"/>
    </source>
</evidence>
<dbReference type="Gene3D" id="3.60.10.10">
    <property type="entry name" value="Endonuclease/exonuclease/phosphatase"/>
    <property type="match status" value="1"/>
</dbReference>
<sequence length="361" mass="40168">MKGSSRRFTFTSVVGLIVLLCSALLLGLCYLSMYINPAAFWPAAVLAVLEFPVAILNVALLVFALLGRSRFFWIPLVALVPFIFIADKQLKFSGKPEAGLAGDGNALKIISYNVGGFRLSQDHGSGAVARTRDEALDSISGYAPDLLCLQEFSVKSMDDLPELMEKYFPGYHYKYYLMYDNGNYYGNMTASRFPMLSSGVERFEQSSNLALYNDIDVAGRVIRVYNCHFQSYSISSAGLVKAVFEDREIARATGARVRGSILKRPKQVGQVLDNVKRSPNAALICGDFNDTPMSYTYNALVKGRKDTFSEAGTGFASTYSRLWPLLRIDYILVPEFFSVLSHETPHLRYSDHYPVIAVLAY</sequence>
<dbReference type="CDD" id="cd09084">
    <property type="entry name" value="EEP-2"/>
    <property type="match status" value="1"/>
</dbReference>
<dbReference type="EMBL" id="JADIME010000076">
    <property type="protein sequence ID" value="MBO8465726.1"/>
    <property type="molecule type" value="Genomic_DNA"/>
</dbReference>
<dbReference type="PANTHER" id="PTHR14859">
    <property type="entry name" value="CALCOFLUOR WHITE HYPERSENSITIVE PROTEIN PRECURSOR"/>
    <property type="match status" value="1"/>
</dbReference>
<dbReference type="Proteomes" id="UP000823597">
    <property type="component" value="Unassembled WGS sequence"/>
</dbReference>
<dbReference type="GO" id="GO:0006506">
    <property type="term" value="P:GPI anchor biosynthetic process"/>
    <property type="evidence" value="ECO:0007669"/>
    <property type="project" value="TreeGrafter"/>
</dbReference>
<evidence type="ECO:0000313" key="4">
    <source>
        <dbReference type="Proteomes" id="UP000823597"/>
    </source>
</evidence>
<keyword evidence="3" id="KW-0378">Hydrolase</keyword>
<dbReference type="Pfam" id="PF03372">
    <property type="entry name" value="Exo_endo_phos"/>
    <property type="match status" value="1"/>
</dbReference>
<reference evidence="3" key="2">
    <citation type="journal article" date="2021" name="PeerJ">
        <title>Extensive microbial diversity within the chicken gut microbiome revealed by metagenomics and culture.</title>
        <authorList>
            <person name="Gilroy R."/>
            <person name="Ravi A."/>
            <person name="Getino M."/>
            <person name="Pursley I."/>
            <person name="Horton D.L."/>
            <person name="Alikhan N.F."/>
            <person name="Baker D."/>
            <person name="Gharbi K."/>
            <person name="Hall N."/>
            <person name="Watson M."/>
            <person name="Adriaenssens E.M."/>
            <person name="Foster-Nyarko E."/>
            <person name="Jarju S."/>
            <person name="Secka A."/>
            <person name="Antonio M."/>
            <person name="Oren A."/>
            <person name="Chaudhuri R.R."/>
            <person name="La Ragione R."/>
            <person name="Hildebrand F."/>
            <person name="Pallen M.J."/>
        </authorList>
    </citation>
    <scope>NUCLEOTIDE SEQUENCE</scope>
    <source>
        <strain evidence="3">10037</strain>
    </source>
</reference>
<evidence type="ECO:0000256" key="1">
    <source>
        <dbReference type="SAM" id="Phobius"/>
    </source>
</evidence>
<comment type="caution">
    <text evidence="3">The sequence shown here is derived from an EMBL/GenBank/DDBJ whole genome shotgun (WGS) entry which is preliminary data.</text>
</comment>
<dbReference type="InterPro" id="IPR005135">
    <property type="entry name" value="Endo/exonuclease/phosphatase"/>
</dbReference>
<keyword evidence="1" id="KW-1133">Transmembrane helix</keyword>
<dbReference type="InterPro" id="IPR036691">
    <property type="entry name" value="Endo/exonu/phosph_ase_sf"/>
</dbReference>
<keyword evidence="3" id="KW-0540">Nuclease</keyword>
<dbReference type="SUPFAM" id="SSF56219">
    <property type="entry name" value="DNase I-like"/>
    <property type="match status" value="1"/>
</dbReference>